<dbReference type="AlphaFoldDB" id="A0A5B7B4Y9"/>
<dbReference type="EMBL" id="GHES01032995">
    <property type="protein sequence ID" value="MPA63554.1"/>
    <property type="molecule type" value="Transcribed_RNA"/>
</dbReference>
<name>A0A5B7B4Y9_DAVIN</name>
<accession>A0A5B7B4Y9</accession>
<reference evidence="1" key="1">
    <citation type="submission" date="2019-08" db="EMBL/GenBank/DDBJ databases">
        <title>Reference gene set and small RNA set construction with multiple tissues from Davidia involucrata Baill.</title>
        <authorList>
            <person name="Yang H."/>
            <person name="Zhou C."/>
            <person name="Li G."/>
            <person name="Wang J."/>
            <person name="Gao P."/>
            <person name="Wang M."/>
            <person name="Wang R."/>
            <person name="Zhao Y."/>
        </authorList>
    </citation>
    <scope>NUCLEOTIDE SEQUENCE</scope>
    <source>
        <tissue evidence="1">Mixed with DoveR01_LX</tissue>
    </source>
</reference>
<organism evidence="1">
    <name type="scientific">Davidia involucrata</name>
    <name type="common">Dove tree</name>
    <dbReference type="NCBI Taxonomy" id="16924"/>
    <lineage>
        <taxon>Eukaryota</taxon>
        <taxon>Viridiplantae</taxon>
        <taxon>Streptophyta</taxon>
        <taxon>Embryophyta</taxon>
        <taxon>Tracheophyta</taxon>
        <taxon>Spermatophyta</taxon>
        <taxon>Magnoliopsida</taxon>
        <taxon>eudicotyledons</taxon>
        <taxon>Gunneridae</taxon>
        <taxon>Pentapetalae</taxon>
        <taxon>asterids</taxon>
        <taxon>Cornales</taxon>
        <taxon>Nyssaceae</taxon>
        <taxon>Davidia</taxon>
    </lineage>
</organism>
<proteinExistence type="predicted"/>
<gene>
    <name evidence="1" type="ORF">Din_032995</name>
</gene>
<protein>
    <submittedName>
        <fullName evidence="1">Uncharacterized protein</fullName>
    </submittedName>
</protein>
<sequence>MKSAFRIILETMIAIHLQSSNLNNTSQGSTVKVEFGEATDLPHISNAQSVRQLLPLTCGQSLVHVSTTLSKLSNAHVTNDYSTISMLNPEDGKLMMDDMYQISGPSKCKKPGLCLQEHDYIGKIKELQVYIDKVKKIVKPGCSQVVLEVALSSMSSLVEVLSVMSSKQKLQSSL</sequence>
<evidence type="ECO:0000313" key="1">
    <source>
        <dbReference type="EMBL" id="MPA63554.1"/>
    </source>
</evidence>